<name>A0A8J9YZA7_BRALA</name>
<feature type="compositionally biased region" description="Basic and acidic residues" evidence="3">
    <location>
        <begin position="86"/>
        <end position="98"/>
    </location>
</feature>
<protein>
    <submittedName>
        <fullName evidence="4">Hypp7350 protein</fullName>
    </submittedName>
</protein>
<feature type="compositionally biased region" description="Acidic residues" evidence="3">
    <location>
        <begin position="531"/>
        <end position="545"/>
    </location>
</feature>
<dbReference type="Proteomes" id="UP000838412">
    <property type="component" value="Chromosome 14"/>
</dbReference>
<keyword evidence="5" id="KW-1185">Reference proteome</keyword>
<evidence type="ECO:0000256" key="3">
    <source>
        <dbReference type="SAM" id="MobiDB-lite"/>
    </source>
</evidence>
<dbReference type="PANTHER" id="PTHR16171">
    <property type="entry name" value="DNA REPAIR PROTEIN COMPLEMENTING XP-G CELLS-RELATED"/>
    <property type="match status" value="1"/>
</dbReference>
<gene>
    <name evidence="4" type="primary">Hypp7350</name>
    <name evidence="4" type="ORF">BLAG_LOCUS7236</name>
</gene>
<proteinExistence type="predicted"/>
<dbReference type="OrthoDB" id="31113at2759"/>
<evidence type="ECO:0000256" key="2">
    <source>
        <dbReference type="ARBA" id="ARBA00023242"/>
    </source>
</evidence>
<dbReference type="AlphaFoldDB" id="A0A8J9YZA7"/>
<feature type="region of interest" description="Disordered" evidence="3">
    <location>
        <begin position="132"/>
        <end position="169"/>
    </location>
</feature>
<evidence type="ECO:0000313" key="5">
    <source>
        <dbReference type="Proteomes" id="UP000838412"/>
    </source>
</evidence>
<feature type="compositionally biased region" description="Acidic residues" evidence="3">
    <location>
        <begin position="13"/>
        <end position="24"/>
    </location>
</feature>
<accession>A0A8J9YZA7</accession>
<dbReference type="EMBL" id="OV696699">
    <property type="protein sequence ID" value="CAH1244643.1"/>
    <property type="molecule type" value="Genomic_DNA"/>
</dbReference>
<feature type="compositionally biased region" description="Polar residues" evidence="3">
    <location>
        <begin position="34"/>
        <end position="48"/>
    </location>
</feature>
<feature type="region of interest" description="Disordered" evidence="3">
    <location>
        <begin position="85"/>
        <end position="104"/>
    </location>
</feature>
<feature type="compositionally biased region" description="Low complexity" evidence="3">
    <location>
        <begin position="154"/>
        <end position="166"/>
    </location>
</feature>
<dbReference type="PANTHER" id="PTHR16171:SF12">
    <property type="entry name" value="BASIC IMMUNOGLOBULIN-LIKE VARIABLE MOTIF-CONTAINING PROTEIN"/>
    <property type="match status" value="1"/>
</dbReference>
<sequence>MGNLLGTPLSSESEPESDFTEDETIGNANDKENTFGQTNVGDAASPTNHDARNYSKLTNGELALSKRSPLPEDKEEINFISAYSKTKSEAEETSRDVFAENLSSPVSDEDVKIELRDEDVLAGQDFVVKYGHEPGVEKMEQDQERDSGCDPECESPNNNTSNNNVPTPAPPIEDMVEAVLRDLIGGAANAVTTSQSCPTDLSQVGQRSPQHRCESWEVDMSSWVKNKVNRKVKRGYVQNALEQDNKQQEEKKDVKKEYPAVTTDVTQEQMALRKVLDLRRWYCMSRPQYQKSCGISSLVSCWNFLFSTLGDGSHRPITQEEALTVLGFKPPFGEIRFGPFTGNSTLMRWFTLLNNHYGVRGRAYYLYKPHGKGRTMGTTDEMALANVKNGLRDDNMTLIYHCQNHYFCPVGYEDVPLKAAHAYRADLLQDEVETWLLIGDPSRKHPGLHCIRWSDISTDLNCQNPTYLDIRRLHLGLQTRKTRKSGGNLHCLMAFIKSDWQGPSIWRSAIVQQRKEPNRGQRRGSAPSSTEESDSTEDLDEETQA</sequence>
<reference evidence="4" key="1">
    <citation type="submission" date="2022-01" db="EMBL/GenBank/DDBJ databases">
        <authorList>
            <person name="Braso-Vives M."/>
        </authorList>
    </citation>
    <scope>NUCLEOTIDE SEQUENCE</scope>
</reference>
<evidence type="ECO:0000256" key="1">
    <source>
        <dbReference type="ARBA" id="ARBA00004123"/>
    </source>
</evidence>
<feature type="region of interest" description="Disordered" evidence="3">
    <location>
        <begin position="511"/>
        <end position="545"/>
    </location>
</feature>
<feature type="compositionally biased region" description="Basic and acidic residues" evidence="3">
    <location>
        <begin position="132"/>
        <end position="148"/>
    </location>
</feature>
<comment type="subcellular location">
    <subcellularLocation>
        <location evidence="1">Nucleus</location>
    </subcellularLocation>
</comment>
<feature type="region of interest" description="Disordered" evidence="3">
    <location>
        <begin position="1"/>
        <end position="53"/>
    </location>
</feature>
<dbReference type="GO" id="GO:0005634">
    <property type="term" value="C:nucleus"/>
    <property type="evidence" value="ECO:0007669"/>
    <property type="project" value="UniProtKB-SubCell"/>
</dbReference>
<evidence type="ECO:0000313" key="4">
    <source>
        <dbReference type="EMBL" id="CAH1244643.1"/>
    </source>
</evidence>
<keyword evidence="2" id="KW-0539">Nucleus</keyword>
<organism evidence="4 5">
    <name type="scientific">Branchiostoma lanceolatum</name>
    <name type="common">Common lancelet</name>
    <name type="synonym">Amphioxus lanceolatum</name>
    <dbReference type="NCBI Taxonomy" id="7740"/>
    <lineage>
        <taxon>Eukaryota</taxon>
        <taxon>Metazoa</taxon>
        <taxon>Chordata</taxon>
        <taxon>Cephalochordata</taxon>
        <taxon>Leptocardii</taxon>
        <taxon>Amphioxiformes</taxon>
        <taxon>Branchiostomatidae</taxon>
        <taxon>Branchiostoma</taxon>
    </lineage>
</organism>